<dbReference type="SMART" id="SM00032">
    <property type="entry name" value="CCP"/>
    <property type="match status" value="13"/>
</dbReference>
<evidence type="ECO:0000256" key="4">
    <source>
        <dbReference type="ARBA" id="ARBA00023180"/>
    </source>
</evidence>
<dbReference type="Proteomes" id="UP000886998">
    <property type="component" value="Unassembled WGS sequence"/>
</dbReference>
<keyword evidence="8" id="KW-1185">Reference proteome</keyword>
<reference evidence="7" key="1">
    <citation type="submission" date="2020-08" db="EMBL/GenBank/DDBJ databases">
        <title>Multicomponent nature underlies the extraordinary mechanical properties of spider dragline silk.</title>
        <authorList>
            <person name="Kono N."/>
            <person name="Nakamura H."/>
            <person name="Mori M."/>
            <person name="Yoshida Y."/>
            <person name="Ohtoshi R."/>
            <person name="Malay A.D."/>
            <person name="Moran D.A.P."/>
            <person name="Tomita M."/>
            <person name="Numata K."/>
            <person name="Arakawa K."/>
        </authorList>
    </citation>
    <scope>NUCLEOTIDE SEQUENCE</scope>
</reference>
<name>A0A8X6YP02_9ARAC</name>
<feature type="domain" description="Sushi" evidence="6">
    <location>
        <begin position="675"/>
        <end position="733"/>
    </location>
</feature>
<protein>
    <submittedName>
        <fullName evidence="7">Sushi, von Willebrand factor type A, EGF and pentraxin domain-containing protein 1</fullName>
    </submittedName>
</protein>
<keyword evidence="1 5" id="KW-0768">Sushi</keyword>
<dbReference type="EMBL" id="BMAV01020692">
    <property type="protein sequence ID" value="GFY74338.1"/>
    <property type="molecule type" value="Genomic_DNA"/>
</dbReference>
<dbReference type="InterPro" id="IPR035976">
    <property type="entry name" value="Sushi/SCR/CCP_sf"/>
</dbReference>
<accession>A0A8X6YP02</accession>
<feature type="disulfide bond" evidence="5">
    <location>
        <begin position="531"/>
        <end position="558"/>
    </location>
</feature>
<keyword evidence="3 5" id="KW-1015">Disulfide bond</keyword>
<dbReference type="CDD" id="cd00033">
    <property type="entry name" value="CCP"/>
    <property type="match status" value="2"/>
</dbReference>
<gene>
    <name evidence="7" type="primary">Svep1_29</name>
    <name evidence="7" type="ORF">TNIN_440361</name>
</gene>
<keyword evidence="2" id="KW-0677">Repeat</keyword>
<dbReference type="OrthoDB" id="6428875at2759"/>
<dbReference type="PROSITE" id="PS50923">
    <property type="entry name" value="SUSHI"/>
    <property type="match status" value="7"/>
</dbReference>
<evidence type="ECO:0000313" key="8">
    <source>
        <dbReference type="Proteomes" id="UP000886998"/>
    </source>
</evidence>
<dbReference type="InterPro" id="IPR050350">
    <property type="entry name" value="Compl-Cell_Adhes-Reg"/>
</dbReference>
<feature type="domain" description="Sushi" evidence="6">
    <location>
        <begin position="378"/>
        <end position="432"/>
    </location>
</feature>
<dbReference type="SUPFAM" id="SSF57535">
    <property type="entry name" value="Complement control module/SCR domain"/>
    <property type="match status" value="6"/>
</dbReference>
<dbReference type="Gene3D" id="2.10.70.10">
    <property type="entry name" value="Complement Module, domain 1"/>
    <property type="match status" value="4"/>
</dbReference>
<evidence type="ECO:0000256" key="2">
    <source>
        <dbReference type="ARBA" id="ARBA00022737"/>
    </source>
</evidence>
<feature type="disulfide bond" evidence="5">
    <location>
        <begin position="503"/>
        <end position="546"/>
    </location>
</feature>
<feature type="domain" description="Sushi" evidence="6">
    <location>
        <begin position="435"/>
        <end position="490"/>
    </location>
</feature>
<feature type="domain" description="Sushi" evidence="6">
    <location>
        <begin position="321"/>
        <end position="377"/>
    </location>
</feature>
<dbReference type="InterPro" id="IPR000436">
    <property type="entry name" value="Sushi_SCR_CCP_dom"/>
</dbReference>
<organism evidence="7 8">
    <name type="scientific">Trichonephila inaurata madagascariensis</name>
    <dbReference type="NCBI Taxonomy" id="2747483"/>
    <lineage>
        <taxon>Eukaryota</taxon>
        <taxon>Metazoa</taxon>
        <taxon>Ecdysozoa</taxon>
        <taxon>Arthropoda</taxon>
        <taxon>Chelicerata</taxon>
        <taxon>Arachnida</taxon>
        <taxon>Araneae</taxon>
        <taxon>Araneomorphae</taxon>
        <taxon>Entelegynae</taxon>
        <taxon>Araneoidea</taxon>
        <taxon>Nephilidae</taxon>
        <taxon>Trichonephila</taxon>
        <taxon>Trichonephila inaurata</taxon>
    </lineage>
</organism>
<feature type="domain" description="Sushi" evidence="6">
    <location>
        <begin position="616"/>
        <end position="674"/>
    </location>
</feature>
<evidence type="ECO:0000313" key="7">
    <source>
        <dbReference type="EMBL" id="GFY74338.1"/>
    </source>
</evidence>
<dbReference type="PANTHER" id="PTHR19325">
    <property type="entry name" value="COMPLEMENT COMPONENT-RELATED SUSHI DOMAIN-CONTAINING"/>
    <property type="match status" value="1"/>
</dbReference>
<keyword evidence="4" id="KW-0325">Glycoprotein</keyword>
<comment type="caution">
    <text evidence="7">The sequence shown here is derived from an EMBL/GenBank/DDBJ whole genome shotgun (WGS) entry which is preliminary data.</text>
</comment>
<proteinExistence type="predicted"/>
<dbReference type="Pfam" id="PF00084">
    <property type="entry name" value="Sushi"/>
    <property type="match status" value="4"/>
</dbReference>
<feature type="domain" description="Sushi" evidence="6">
    <location>
        <begin position="501"/>
        <end position="560"/>
    </location>
</feature>
<evidence type="ECO:0000259" key="6">
    <source>
        <dbReference type="PROSITE" id="PS50923"/>
    </source>
</evidence>
<dbReference type="AlphaFoldDB" id="A0A8X6YP02"/>
<evidence type="ECO:0000256" key="5">
    <source>
        <dbReference type="PROSITE-ProRule" id="PRU00302"/>
    </source>
</evidence>
<dbReference type="PANTHER" id="PTHR19325:SF560">
    <property type="entry name" value="SUSHI, VON WILLEBRAND FACTOR TYPE A, EGF AND PENTRAXIN DOMAIN-CONTAINING PROTEIN 1"/>
    <property type="match status" value="1"/>
</dbReference>
<sequence length="984" mass="109974">MLPQFYATKQRYNCFISEKTGVCPPGRYNDFSKVFVPVLSATCHSFTLPKGVSIVGPCTYQNSDVCNAQCVSNGQVLWKEEAKCLSGGQWSPLPPCHTANSLELIRCDKLTDITEENMAACVKIKINVRGSTSTPKAICPEILQLFVKFGNCSADLGTNCTVSCPFGGFVLQCVTNRHEICTLPVTSLCPELKSVKLINCSRVVGSFCKVRCPNGIIAAEEIMCLPTNEWSPLPLCNYRSQCARQQLPAQVRFINTKCKQSTAPRCKVGCNVRAASRASNFSIRGLLFVKDAECKSSGLWHGLPNCEEAKKIFSKKFGEKLECPKPKLPKNSVLVSKCSPAEGSVCHYKCKEGFFSTGNNTIRCFMKRWIRESICKPILCPPLPKTFHHDITCRRTIGSNCDLQCKDGTLDGNSTVTCYVSGKWSTFPTCSSSFKNCTRTISPYISFVQDCSFQDDAKCQIRCPENFALVGRNFIKCEKGTWKNIPQCIREKISPYKLFKIKCSFPPPLHANLKLIGSCNPEGGITCDITCRDDSAYMTGPNSTTCLPPGIWSKIKPCSGKSYCSVPKFRKHLKVSQNCSGKEVGSKCYVKCKYRSEIGKFILCKKNLKWSSPPRCTCPLPILREDIDFRENCIDRNPEEKCALECKKGLLMIGDGNIRCKYKLKWTSLPSCKRPKCLKPKLSRVLSFKEDCTSKLSGERCKLECKEGGKMLKHSTIQCISGTHWTEQPKCACPFPFLSNGVIAKNDCRKVFPGQKCFLMCKSNSFKISRDFITCNSYTRWSGTSDCKRKRCPRPVLTNTLLFEEDCSVKGFGDRCHVSCKELGKKCLLQCKEGGEFFGPNFIVCLFGFLWTPLPTCSCPIPNLPDDLIAIENCNKKGIGQKCHLKCKEYMPLAADKFIICQNNTRWSHVPKCKKFTCLELRLPKHLGFKGDCVSKYPGEYCQIMCKAGGTIIGSHRVTCIKGKKWTKLPDCTCPSPKLRNQSF</sequence>
<comment type="caution">
    <text evidence="5">Lacks conserved residue(s) required for the propagation of feature annotation.</text>
</comment>
<feature type="domain" description="Sushi" evidence="6">
    <location>
        <begin position="857"/>
        <end position="915"/>
    </location>
</feature>
<evidence type="ECO:0000256" key="3">
    <source>
        <dbReference type="ARBA" id="ARBA00023157"/>
    </source>
</evidence>
<evidence type="ECO:0000256" key="1">
    <source>
        <dbReference type="ARBA" id="ARBA00022659"/>
    </source>
</evidence>